<sequence length="64" mass="7262">VIITTFVGLAALVVGLLIGWPVLVALSAIFVLVQVMMLTARSVVQRNDRRMEERLEDKRRRRQG</sequence>
<feature type="non-terminal residue" evidence="2">
    <location>
        <position position="1"/>
    </location>
</feature>
<keyword evidence="1" id="KW-0472">Membrane</keyword>
<dbReference type="EMBL" id="UINC01006163">
    <property type="protein sequence ID" value="SVA25866.1"/>
    <property type="molecule type" value="Genomic_DNA"/>
</dbReference>
<feature type="transmembrane region" description="Helical" evidence="1">
    <location>
        <begin position="6"/>
        <end position="33"/>
    </location>
</feature>
<reference evidence="2" key="1">
    <citation type="submission" date="2018-05" db="EMBL/GenBank/DDBJ databases">
        <authorList>
            <person name="Lanie J.A."/>
            <person name="Ng W.-L."/>
            <person name="Kazmierczak K.M."/>
            <person name="Andrzejewski T.M."/>
            <person name="Davidsen T.M."/>
            <person name="Wayne K.J."/>
            <person name="Tettelin H."/>
            <person name="Glass J.I."/>
            <person name="Rusch D."/>
            <person name="Podicherti R."/>
            <person name="Tsui H.-C.T."/>
            <person name="Winkler M.E."/>
        </authorList>
    </citation>
    <scope>NUCLEOTIDE SEQUENCE</scope>
</reference>
<keyword evidence="1" id="KW-1133">Transmembrane helix</keyword>
<evidence type="ECO:0000313" key="2">
    <source>
        <dbReference type="EMBL" id="SVA25866.1"/>
    </source>
</evidence>
<accession>A0A381UCC8</accession>
<protein>
    <submittedName>
        <fullName evidence="2">Uncharacterized protein</fullName>
    </submittedName>
</protein>
<dbReference type="AlphaFoldDB" id="A0A381UCC8"/>
<organism evidence="2">
    <name type="scientific">marine metagenome</name>
    <dbReference type="NCBI Taxonomy" id="408172"/>
    <lineage>
        <taxon>unclassified sequences</taxon>
        <taxon>metagenomes</taxon>
        <taxon>ecological metagenomes</taxon>
    </lineage>
</organism>
<gene>
    <name evidence="2" type="ORF">METZ01_LOCUS78720</name>
</gene>
<name>A0A381UCC8_9ZZZZ</name>
<keyword evidence="1" id="KW-0812">Transmembrane</keyword>
<proteinExistence type="predicted"/>
<evidence type="ECO:0000256" key="1">
    <source>
        <dbReference type="SAM" id="Phobius"/>
    </source>
</evidence>